<keyword evidence="2" id="KW-1185">Reference proteome</keyword>
<organism evidence="1 2">
    <name type="scientific">Ambrosia artemisiifolia</name>
    <name type="common">Common ragweed</name>
    <dbReference type="NCBI Taxonomy" id="4212"/>
    <lineage>
        <taxon>Eukaryota</taxon>
        <taxon>Viridiplantae</taxon>
        <taxon>Streptophyta</taxon>
        <taxon>Embryophyta</taxon>
        <taxon>Tracheophyta</taxon>
        <taxon>Spermatophyta</taxon>
        <taxon>Magnoliopsida</taxon>
        <taxon>eudicotyledons</taxon>
        <taxon>Gunneridae</taxon>
        <taxon>Pentapetalae</taxon>
        <taxon>asterids</taxon>
        <taxon>campanulids</taxon>
        <taxon>Asterales</taxon>
        <taxon>Asteraceae</taxon>
        <taxon>Asteroideae</taxon>
        <taxon>Heliantheae alliance</taxon>
        <taxon>Heliantheae</taxon>
        <taxon>Ambrosia</taxon>
    </lineage>
</organism>
<sequence length="177" mass="20195">MKLQFKKFNPHNDMFTPSNERGSMIRLEMKANPLCSVAPFYRHVLLVKTENLHTTKLEFRFPHIFKREKGSRRFKHDDELHRAPSRGLSQNKDRSRVVMTVFGCCYLSVSSPNVDSVNAKLEKKTVATCNGSLRYFKPKPQVYLRAIVKRYECQALATGIVDVASSIAVIGSCPKLC</sequence>
<dbReference type="AlphaFoldDB" id="A0AAD5C0Q9"/>
<comment type="caution">
    <text evidence="1">The sequence shown here is derived from an EMBL/GenBank/DDBJ whole genome shotgun (WGS) entry which is preliminary data.</text>
</comment>
<reference evidence="1" key="1">
    <citation type="submission" date="2022-06" db="EMBL/GenBank/DDBJ databases">
        <title>Uncovering the hologenomic basis of an extraordinary plant invasion.</title>
        <authorList>
            <person name="Bieker V.C."/>
            <person name="Martin M.D."/>
            <person name="Gilbert T."/>
            <person name="Hodgins K."/>
            <person name="Battlay P."/>
            <person name="Petersen B."/>
            <person name="Wilson J."/>
        </authorList>
    </citation>
    <scope>NUCLEOTIDE SEQUENCE</scope>
    <source>
        <strain evidence="1">AA19_3_7</strain>
        <tissue evidence="1">Leaf</tissue>
    </source>
</reference>
<protein>
    <submittedName>
        <fullName evidence="1">Uncharacterized protein</fullName>
    </submittedName>
</protein>
<dbReference type="Proteomes" id="UP001206925">
    <property type="component" value="Unassembled WGS sequence"/>
</dbReference>
<feature type="non-terminal residue" evidence="1">
    <location>
        <position position="1"/>
    </location>
</feature>
<evidence type="ECO:0000313" key="2">
    <source>
        <dbReference type="Proteomes" id="UP001206925"/>
    </source>
</evidence>
<dbReference type="EMBL" id="JAMZMK010010065">
    <property type="protein sequence ID" value="KAI7733231.1"/>
    <property type="molecule type" value="Genomic_DNA"/>
</dbReference>
<proteinExistence type="predicted"/>
<name>A0AAD5C0Q9_AMBAR</name>
<evidence type="ECO:0000313" key="1">
    <source>
        <dbReference type="EMBL" id="KAI7733231.1"/>
    </source>
</evidence>
<accession>A0AAD5C0Q9</accession>
<gene>
    <name evidence="1" type="ORF">M8C21_006195</name>
</gene>